<organism evidence="1 2">
    <name type="scientific">Odynerus spinipes</name>
    <dbReference type="NCBI Taxonomy" id="1348599"/>
    <lineage>
        <taxon>Eukaryota</taxon>
        <taxon>Metazoa</taxon>
        <taxon>Ecdysozoa</taxon>
        <taxon>Arthropoda</taxon>
        <taxon>Hexapoda</taxon>
        <taxon>Insecta</taxon>
        <taxon>Pterygota</taxon>
        <taxon>Neoptera</taxon>
        <taxon>Endopterygota</taxon>
        <taxon>Hymenoptera</taxon>
        <taxon>Apocrita</taxon>
        <taxon>Aculeata</taxon>
        <taxon>Vespoidea</taxon>
        <taxon>Vespidae</taxon>
        <taxon>Eumeninae</taxon>
        <taxon>Odynerus</taxon>
    </lineage>
</organism>
<comment type="caution">
    <text evidence="1">The sequence shown here is derived from an EMBL/GenBank/DDBJ whole genome shotgun (WGS) entry which is preliminary data.</text>
</comment>
<dbReference type="SUPFAM" id="SSF50630">
    <property type="entry name" value="Acid proteases"/>
    <property type="match status" value="1"/>
</dbReference>
<accession>A0AAD9RF06</accession>
<dbReference type="InterPro" id="IPR021109">
    <property type="entry name" value="Peptidase_aspartic_dom_sf"/>
</dbReference>
<dbReference type="FunFam" id="2.40.70.10:FF:000130">
    <property type="entry name" value="Retrovirus-related Pol polyprotein from transposon opus-like Protein"/>
    <property type="match status" value="1"/>
</dbReference>
<reference evidence="1" key="2">
    <citation type="journal article" date="2023" name="Commun. Biol.">
        <title>Intrasexual cuticular hydrocarbon dimorphism in a wasp sheds light on hydrocarbon biosynthesis genes in Hymenoptera.</title>
        <authorList>
            <person name="Moris V.C."/>
            <person name="Podsiadlowski L."/>
            <person name="Martin S."/>
            <person name="Oeyen J.P."/>
            <person name="Donath A."/>
            <person name="Petersen M."/>
            <person name="Wilbrandt J."/>
            <person name="Misof B."/>
            <person name="Liedtke D."/>
            <person name="Thamm M."/>
            <person name="Scheiner R."/>
            <person name="Schmitt T."/>
            <person name="Niehuis O."/>
        </authorList>
    </citation>
    <scope>NUCLEOTIDE SEQUENCE</scope>
    <source>
        <strain evidence="1">GBR_01_08_01A</strain>
    </source>
</reference>
<sequence>MKPLKNYWCQTKDKNIDTVPCLAIAPNLDTVHNQKHHEVTRATHQKFLIDSGSVISVIPRTCIKQKLIPTSHKLFAANATVINTYGQRLMSLNLGLQCEYKWIFIIADVKAAIIGVDFIAHYGLLIDLKKHQLIDPLTSLKSTGDTRNI</sequence>
<dbReference type="EMBL" id="JAIFRP010000244">
    <property type="protein sequence ID" value="KAK2578535.1"/>
    <property type="molecule type" value="Genomic_DNA"/>
</dbReference>
<dbReference type="AlphaFoldDB" id="A0AAD9RF06"/>
<dbReference type="Gene3D" id="2.40.70.10">
    <property type="entry name" value="Acid Proteases"/>
    <property type="match status" value="1"/>
</dbReference>
<evidence type="ECO:0008006" key="3">
    <source>
        <dbReference type="Google" id="ProtNLM"/>
    </source>
</evidence>
<dbReference type="Proteomes" id="UP001258017">
    <property type="component" value="Unassembled WGS sequence"/>
</dbReference>
<reference evidence="1" key="1">
    <citation type="submission" date="2021-08" db="EMBL/GenBank/DDBJ databases">
        <authorList>
            <person name="Misof B."/>
            <person name="Oliver O."/>
            <person name="Podsiadlowski L."/>
            <person name="Donath A."/>
            <person name="Peters R."/>
            <person name="Mayer C."/>
            <person name="Rust J."/>
            <person name="Gunkel S."/>
            <person name="Lesny P."/>
            <person name="Martin S."/>
            <person name="Oeyen J.P."/>
            <person name="Petersen M."/>
            <person name="Panagiotis P."/>
            <person name="Wilbrandt J."/>
            <person name="Tanja T."/>
        </authorList>
    </citation>
    <scope>NUCLEOTIDE SEQUENCE</scope>
    <source>
        <strain evidence="1">GBR_01_08_01A</strain>
        <tissue evidence="1">Thorax + abdomen</tissue>
    </source>
</reference>
<protein>
    <recommendedName>
        <fullName evidence="3">Peptidase A2 domain-containing protein</fullName>
    </recommendedName>
</protein>
<gene>
    <name evidence="1" type="ORF">KPH14_012024</name>
</gene>
<name>A0AAD9RF06_9HYME</name>
<evidence type="ECO:0000313" key="1">
    <source>
        <dbReference type="EMBL" id="KAK2578535.1"/>
    </source>
</evidence>
<proteinExistence type="predicted"/>
<evidence type="ECO:0000313" key="2">
    <source>
        <dbReference type="Proteomes" id="UP001258017"/>
    </source>
</evidence>
<keyword evidence="2" id="KW-1185">Reference proteome</keyword>